<evidence type="ECO:0000256" key="1">
    <source>
        <dbReference type="ARBA" id="ARBA00004418"/>
    </source>
</evidence>
<gene>
    <name evidence="5" type="ORF">FGK64_19940</name>
</gene>
<reference evidence="5 6" key="1">
    <citation type="submission" date="2019-05" db="EMBL/GenBank/DDBJ databases">
        <title>Marivita sp. nov. isolated from sea sediment.</title>
        <authorList>
            <person name="Kim W."/>
        </authorList>
    </citation>
    <scope>NUCLEOTIDE SEQUENCE [LARGE SCALE GENOMIC DNA]</scope>
    <source>
        <strain evidence="5 6">CAU 1492</strain>
    </source>
</reference>
<feature type="compositionally biased region" description="Basic and acidic residues" evidence="4">
    <location>
        <begin position="16"/>
        <end position="25"/>
    </location>
</feature>
<dbReference type="Proteomes" id="UP001191082">
    <property type="component" value="Unassembled WGS sequence"/>
</dbReference>
<protein>
    <recommendedName>
        <fullName evidence="7">TRAP-type C4-dicarboxylate transport system, substrate-binding protein</fullName>
    </recommendedName>
</protein>
<evidence type="ECO:0000313" key="6">
    <source>
        <dbReference type="Proteomes" id="UP001191082"/>
    </source>
</evidence>
<evidence type="ECO:0000313" key="5">
    <source>
        <dbReference type="EMBL" id="TMV09359.1"/>
    </source>
</evidence>
<dbReference type="InterPro" id="IPR038404">
    <property type="entry name" value="TRAP_DctP_sf"/>
</dbReference>
<comment type="subcellular location">
    <subcellularLocation>
        <location evidence="1">Periplasm</location>
    </subcellularLocation>
</comment>
<evidence type="ECO:0000256" key="3">
    <source>
        <dbReference type="ARBA" id="ARBA00022764"/>
    </source>
</evidence>
<keyword evidence="6" id="KW-1185">Reference proteome</keyword>
<sequence length="361" mass="38930">MVLRAGMVEEPATGLHPKEPFRREGGAHQSDWEEIDMTKLTTGALFAALLGTQAGAADMPYSLPFNDTNEFSRIGIEWAQAVSEATDGEVTFEPVGNSALVTIPETLDAIAGSVVPAAMGVASAMAGTIPAFGYLELNLSVPVNNPPTEDAMPQIFPDVEKLLLAHDAKALWIMPAFGGGLACTQEILESVDEWEGKKIRTAGRWQAKQMEAAGASPVSLPASDIYTALQNGTIDCALISGSIYLSNSLFEVAPYFSDYGFAGNMLITLVGIDVWEDLSEAQQQAITKISEETTVRGTRELREISASEAENIAAKATYHKVTDDEMAQLLERWDPVYREAMAEVSDETGTHLVETLYAYGR</sequence>
<evidence type="ECO:0000256" key="2">
    <source>
        <dbReference type="ARBA" id="ARBA00022729"/>
    </source>
</evidence>
<keyword evidence="3" id="KW-0574">Periplasm</keyword>
<feature type="region of interest" description="Disordered" evidence="4">
    <location>
        <begin position="1"/>
        <end position="25"/>
    </location>
</feature>
<dbReference type="PANTHER" id="PTHR33376:SF5">
    <property type="entry name" value="EXTRACYTOPLASMIC SOLUTE RECEPTOR PROTEIN"/>
    <property type="match status" value="1"/>
</dbReference>
<organism evidence="5 6">
    <name type="scientific">Arenibacterium halophilum</name>
    <dbReference type="NCBI Taxonomy" id="2583821"/>
    <lineage>
        <taxon>Bacteria</taxon>
        <taxon>Pseudomonadati</taxon>
        <taxon>Pseudomonadota</taxon>
        <taxon>Alphaproteobacteria</taxon>
        <taxon>Rhodobacterales</taxon>
        <taxon>Paracoccaceae</taxon>
        <taxon>Arenibacterium</taxon>
    </lineage>
</organism>
<accession>A0ABY2X252</accession>
<dbReference type="Pfam" id="PF03480">
    <property type="entry name" value="DctP"/>
    <property type="match status" value="1"/>
</dbReference>
<dbReference type="NCBIfam" id="NF037995">
    <property type="entry name" value="TRAP_S1"/>
    <property type="match status" value="1"/>
</dbReference>
<proteinExistence type="predicted"/>
<name>A0ABY2X252_9RHOB</name>
<evidence type="ECO:0000256" key="4">
    <source>
        <dbReference type="SAM" id="MobiDB-lite"/>
    </source>
</evidence>
<keyword evidence="2" id="KW-0732">Signal</keyword>
<dbReference type="EMBL" id="VCPC01000005">
    <property type="protein sequence ID" value="TMV09359.1"/>
    <property type="molecule type" value="Genomic_DNA"/>
</dbReference>
<dbReference type="InterPro" id="IPR018389">
    <property type="entry name" value="DctP_fam"/>
</dbReference>
<dbReference type="PANTHER" id="PTHR33376">
    <property type="match status" value="1"/>
</dbReference>
<comment type="caution">
    <text evidence="5">The sequence shown here is derived from an EMBL/GenBank/DDBJ whole genome shotgun (WGS) entry which is preliminary data.</text>
</comment>
<evidence type="ECO:0008006" key="7">
    <source>
        <dbReference type="Google" id="ProtNLM"/>
    </source>
</evidence>
<dbReference type="Gene3D" id="3.40.190.170">
    <property type="entry name" value="Bacterial extracellular solute-binding protein, family 7"/>
    <property type="match status" value="1"/>
</dbReference>